<proteinExistence type="predicted"/>
<comment type="caution">
    <text evidence="4">The sequence shown here is derived from an EMBL/GenBank/DDBJ whole genome shotgun (WGS) entry which is preliminary data.</text>
</comment>
<dbReference type="Pfam" id="PF05141">
    <property type="entry name" value="DIT1_PvcA"/>
    <property type="match status" value="1"/>
</dbReference>
<dbReference type="InterPro" id="IPR007817">
    <property type="entry name" value="Isocyanide_synthase_DIT1"/>
</dbReference>
<dbReference type="InterPro" id="IPR042098">
    <property type="entry name" value="TauD-like_sf"/>
</dbReference>
<keyword evidence="5" id="KW-1185">Reference proteome</keyword>
<dbReference type="Pfam" id="PF13577">
    <property type="entry name" value="SnoaL_4"/>
    <property type="match status" value="1"/>
</dbReference>
<dbReference type="Gene3D" id="3.60.130.10">
    <property type="entry name" value="Clavaminate synthase-like"/>
    <property type="match status" value="1"/>
</dbReference>
<dbReference type="STRING" id="694270.A0A395T8X9"/>
<name>A0A395T8X9_9HYPO</name>
<evidence type="ECO:0000256" key="1">
    <source>
        <dbReference type="ARBA" id="ARBA00023002"/>
    </source>
</evidence>
<keyword evidence="1" id="KW-0560">Oxidoreductase</keyword>
<dbReference type="PANTHER" id="PTHR37285">
    <property type="entry name" value="SPORE WALL MATURATION PROTEIN DIT1"/>
    <property type="match status" value="1"/>
</dbReference>
<gene>
    <name evidence="4" type="ORF">FLONG3_717</name>
</gene>
<dbReference type="InterPro" id="IPR032710">
    <property type="entry name" value="NTF2-like_dom_sf"/>
</dbReference>
<dbReference type="AlphaFoldDB" id="A0A395T8X9"/>
<sequence>MEVFEVSPLSSYTARGALHNEAIGKFEHLTAAIDPASLETSNKILDIIGRYRMKLGKNASSQADESTLKFIALIYTHVKARNAVPLCLPAFPFKSPNFRSKTLGRLPDKGEEIALAHLNGLCNAISDVYPPGAKLTIISDGLVYNDLLGVPDKDVWAYGRSLRSLAIAKGFHNITFSRLRDLVDIDVPHELDEMTYVAHASDFRRALLNTFSKPGWKWDDIRQSEDQCMTYRGYMKFLQTDLETVYPLDETRTKSRYKRGIEHIAKQMMARGDAFANAVKQKYPEHVRLSIHPSTGAAKLSVSLLPTEQIYTTPWHCAVAFRLDGTIRTGMRSEFDDDQSLELVYDDGRPSYYREKSTLMSWANDKGGIIADPMYPSGVIIRPVNGHGSLTTDDIDTEKVRVLSELNSPVVLKGFVKKPNRDEFIQLSHRFGQPMPWKFGLLLEVKDRGQDGRGLNNVLSAEPMPMHYDGLFKVVKQTDDSGQDKMVSTPPRFQIFEGATSSPKDTGFTIFSSSTLFFKYLPSWLKEQDLSKLTWSVSTSAFDNTVLEGLPLVVNHPSTNKSCLRYHEPWPQSKTRFDASEVSIEGLEPTQSAALCNTIDSVLYDRRVALYYAWEKGDILCRDNARVQNNILAKMVVSAEAFAIIQHKKAQYCRFADSHQWERFDTIMLSDATYSFHEPDGSVIVMGDTTCSWSSREQWAAFFSNTNKDLQAIHTLGPAEMEQISPDEIKAIWSVTYHVGNKDAQSGYHGTGGGYYHETWVKVGDDWFMKTLKMDRLYWKVLTH</sequence>
<feature type="domain" description="TauD/TfdA-like" evidence="2">
    <location>
        <begin position="398"/>
        <end position="628"/>
    </location>
</feature>
<dbReference type="InterPro" id="IPR037401">
    <property type="entry name" value="SnoaL-like"/>
</dbReference>
<dbReference type="SUPFAM" id="SSF54427">
    <property type="entry name" value="NTF2-like"/>
    <property type="match status" value="1"/>
</dbReference>
<protein>
    <recommendedName>
        <fullName evidence="6">TauD/TfdA-like domain-containing protein</fullName>
    </recommendedName>
</protein>
<dbReference type="InterPro" id="IPR003819">
    <property type="entry name" value="TauD/TfdA-like"/>
</dbReference>
<evidence type="ECO:0000259" key="2">
    <source>
        <dbReference type="Pfam" id="PF02668"/>
    </source>
</evidence>
<dbReference type="PANTHER" id="PTHR37285:SF5">
    <property type="entry name" value="SPORE WALL MATURATION PROTEIN DIT1"/>
    <property type="match status" value="1"/>
</dbReference>
<evidence type="ECO:0000313" key="4">
    <source>
        <dbReference type="EMBL" id="RGP81180.1"/>
    </source>
</evidence>
<feature type="domain" description="SnoaL-like" evidence="3">
    <location>
        <begin position="641"/>
        <end position="772"/>
    </location>
</feature>
<accession>A0A395T8X9</accession>
<dbReference type="EMBL" id="PXOG01000014">
    <property type="protein sequence ID" value="RGP81180.1"/>
    <property type="molecule type" value="Genomic_DNA"/>
</dbReference>
<evidence type="ECO:0008006" key="6">
    <source>
        <dbReference type="Google" id="ProtNLM"/>
    </source>
</evidence>
<dbReference type="Proteomes" id="UP000266234">
    <property type="component" value="Unassembled WGS sequence"/>
</dbReference>
<dbReference type="OrthoDB" id="429813at2759"/>
<evidence type="ECO:0000259" key="3">
    <source>
        <dbReference type="Pfam" id="PF13577"/>
    </source>
</evidence>
<dbReference type="GO" id="GO:0016491">
    <property type="term" value="F:oxidoreductase activity"/>
    <property type="evidence" value="ECO:0007669"/>
    <property type="project" value="UniProtKB-KW"/>
</dbReference>
<dbReference type="SUPFAM" id="SSF51197">
    <property type="entry name" value="Clavaminate synthase-like"/>
    <property type="match status" value="1"/>
</dbReference>
<dbReference type="Pfam" id="PF02668">
    <property type="entry name" value="TauD"/>
    <property type="match status" value="1"/>
</dbReference>
<evidence type="ECO:0000313" key="5">
    <source>
        <dbReference type="Proteomes" id="UP000266234"/>
    </source>
</evidence>
<organism evidence="4 5">
    <name type="scientific">Fusarium longipes</name>
    <dbReference type="NCBI Taxonomy" id="694270"/>
    <lineage>
        <taxon>Eukaryota</taxon>
        <taxon>Fungi</taxon>
        <taxon>Dikarya</taxon>
        <taxon>Ascomycota</taxon>
        <taxon>Pezizomycotina</taxon>
        <taxon>Sordariomycetes</taxon>
        <taxon>Hypocreomycetidae</taxon>
        <taxon>Hypocreales</taxon>
        <taxon>Nectriaceae</taxon>
        <taxon>Fusarium</taxon>
    </lineage>
</organism>
<dbReference type="Gene3D" id="3.10.450.50">
    <property type="match status" value="1"/>
</dbReference>
<reference evidence="4 5" key="1">
    <citation type="journal article" date="2018" name="PLoS Pathog.">
        <title>Evolution of structural diversity of trichothecenes, a family of toxins produced by plant pathogenic and entomopathogenic fungi.</title>
        <authorList>
            <person name="Proctor R.H."/>
            <person name="McCormick S.P."/>
            <person name="Kim H.S."/>
            <person name="Cardoza R.E."/>
            <person name="Stanley A.M."/>
            <person name="Lindo L."/>
            <person name="Kelly A."/>
            <person name="Brown D.W."/>
            <person name="Lee T."/>
            <person name="Vaughan M.M."/>
            <person name="Alexander N.J."/>
            <person name="Busman M."/>
            <person name="Gutierrez S."/>
        </authorList>
    </citation>
    <scope>NUCLEOTIDE SEQUENCE [LARGE SCALE GENOMIC DNA]</scope>
    <source>
        <strain evidence="4 5">NRRL 20695</strain>
    </source>
</reference>